<organism evidence="1">
    <name type="scientific">Symploca sp. SIO1C4</name>
    <dbReference type="NCBI Taxonomy" id="2607765"/>
    <lineage>
        <taxon>Bacteria</taxon>
        <taxon>Bacillati</taxon>
        <taxon>Cyanobacteriota</taxon>
        <taxon>Cyanophyceae</taxon>
        <taxon>Coleofasciculales</taxon>
        <taxon>Coleofasciculaceae</taxon>
        <taxon>Symploca</taxon>
    </lineage>
</organism>
<dbReference type="InterPro" id="IPR029063">
    <property type="entry name" value="SAM-dependent_MTases_sf"/>
</dbReference>
<proteinExistence type="predicted"/>
<dbReference type="GO" id="GO:0008168">
    <property type="term" value="F:methyltransferase activity"/>
    <property type="evidence" value="ECO:0007669"/>
    <property type="project" value="UniProtKB-KW"/>
</dbReference>
<dbReference type="Pfam" id="PF13489">
    <property type="entry name" value="Methyltransf_23"/>
    <property type="match status" value="1"/>
</dbReference>
<accession>A0A6B3NC08</accession>
<dbReference type="SUPFAM" id="SSF53335">
    <property type="entry name" value="S-adenosyl-L-methionine-dependent methyltransferases"/>
    <property type="match status" value="1"/>
</dbReference>
<gene>
    <name evidence="1" type="ORF">F6J89_08095</name>
</gene>
<evidence type="ECO:0000313" key="1">
    <source>
        <dbReference type="EMBL" id="NER27584.1"/>
    </source>
</evidence>
<sequence>MTTNRDNFEIVRDYYQPDQLDLESWWKIAAIDYKKLIETYPFETILKSFSKPEIKLLDLGCGTGKFPSLLDRQISSDVCLLSDLFDASEYCLQKSERLFNELEHFVTGEKYLSSIENIPLVLTYNNHYDLIWAIHALSTVDKSQMNKVFQYLIDLLKPNGKIIVFQLTRQSSYNSLYNFYINHYPLANAQNLVTAEDIRSIFNSLKLNYETISISFDHKISPKDRTVLEMYLKKAVLNNEVDVLPLFKEKLQESYNQQHDQYVLPQQVDLMIVDKNLSQNS</sequence>
<dbReference type="AlphaFoldDB" id="A0A6B3NC08"/>
<keyword evidence="1" id="KW-0808">Transferase</keyword>
<protein>
    <submittedName>
        <fullName evidence="1">Class I SAM-dependent methyltransferase</fullName>
    </submittedName>
</protein>
<dbReference type="Gene3D" id="3.40.50.150">
    <property type="entry name" value="Vaccinia Virus protein VP39"/>
    <property type="match status" value="1"/>
</dbReference>
<dbReference type="EMBL" id="JAAHFQ010000113">
    <property type="protein sequence ID" value="NER27584.1"/>
    <property type="molecule type" value="Genomic_DNA"/>
</dbReference>
<dbReference type="GO" id="GO:0032259">
    <property type="term" value="P:methylation"/>
    <property type="evidence" value="ECO:0007669"/>
    <property type="project" value="UniProtKB-KW"/>
</dbReference>
<keyword evidence="1" id="KW-0489">Methyltransferase</keyword>
<dbReference type="CDD" id="cd02440">
    <property type="entry name" value="AdoMet_MTases"/>
    <property type="match status" value="1"/>
</dbReference>
<name>A0A6B3NC08_9CYAN</name>
<comment type="caution">
    <text evidence="1">The sequence shown here is derived from an EMBL/GenBank/DDBJ whole genome shotgun (WGS) entry which is preliminary data.</text>
</comment>
<reference evidence="1" key="1">
    <citation type="submission" date="2019-11" db="EMBL/GenBank/DDBJ databases">
        <title>Genomic insights into an expanded diversity of filamentous marine cyanobacteria reveals the extraordinary biosynthetic potential of Moorea and Okeania.</title>
        <authorList>
            <person name="Ferreira Leao T."/>
            <person name="Wang M."/>
            <person name="Moss N."/>
            <person name="Da Silva R."/>
            <person name="Sanders J."/>
            <person name="Nurk S."/>
            <person name="Gurevich A."/>
            <person name="Humphrey G."/>
            <person name="Reher R."/>
            <person name="Zhu Q."/>
            <person name="Belda-Ferre P."/>
            <person name="Glukhov E."/>
            <person name="Rex R."/>
            <person name="Dorrestein P.C."/>
            <person name="Knight R."/>
            <person name="Pevzner P."/>
            <person name="Gerwick W.H."/>
            <person name="Gerwick L."/>
        </authorList>
    </citation>
    <scope>NUCLEOTIDE SEQUENCE</scope>
    <source>
        <strain evidence="1">SIO1C4</strain>
    </source>
</reference>